<sequence length="188" mass="20557">MNTVPDTRVGHASPGAAAPREQLWARAWTLLAAALVLGALNWAWAGKAWIVAQGREVRVPLAPIDPRSLMQGDYMALRFGLAEQIENARLQGWVSADAAAVHEGGFGRAPVRVDAAGVVELDWGNPSPELSLRYRLRQGRVWLGTNAFFFEEGEAERYRDARFGVFRVDPHSGETVLVGLADAEGKRL</sequence>
<dbReference type="EMBL" id="FNAG01000001">
    <property type="protein sequence ID" value="SDD10878.1"/>
    <property type="molecule type" value="Genomic_DNA"/>
</dbReference>
<dbReference type="Pfam" id="PF14345">
    <property type="entry name" value="GDYXXLXY"/>
    <property type="match status" value="1"/>
</dbReference>
<dbReference type="OrthoDB" id="4868247at2"/>
<gene>
    <name evidence="2" type="ORF">SAMN04488509_101255</name>
</gene>
<keyword evidence="3" id="KW-1185">Reference proteome</keyword>
<dbReference type="Proteomes" id="UP000199603">
    <property type="component" value="Unassembled WGS sequence"/>
</dbReference>
<name>A0A1G6S1Z9_9GAMM</name>
<dbReference type="AlphaFoldDB" id="A0A1G6S1Z9"/>
<keyword evidence="1" id="KW-1133">Transmembrane helix</keyword>
<evidence type="ECO:0000313" key="3">
    <source>
        <dbReference type="Proteomes" id="UP000199603"/>
    </source>
</evidence>
<dbReference type="RefSeq" id="WP_091237899.1">
    <property type="nucleotide sequence ID" value="NZ_FNAG01000001.1"/>
</dbReference>
<keyword evidence="1" id="KW-0812">Transmembrane</keyword>
<reference evidence="2 3" key="1">
    <citation type="submission" date="2016-10" db="EMBL/GenBank/DDBJ databases">
        <authorList>
            <person name="de Groot N.N."/>
        </authorList>
    </citation>
    <scope>NUCLEOTIDE SEQUENCE [LARGE SCALE GENOMIC DNA]</scope>
    <source>
        <strain evidence="2 3">DSM 16957</strain>
    </source>
</reference>
<feature type="transmembrane region" description="Helical" evidence="1">
    <location>
        <begin position="23"/>
        <end position="45"/>
    </location>
</feature>
<organism evidence="2 3">
    <name type="scientific">Aquimonas voraii</name>
    <dbReference type="NCBI Taxonomy" id="265719"/>
    <lineage>
        <taxon>Bacteria</taxon>
        <taxon>Pseudomonadati</taxon>
        <taxon>Pseudomonadota</taxon>
        <taxon>Gammaproteobacteria</taxon>
        <taxon>Lysobacterales</taxon>
        <taxon>Lysobacteraceae</taxon>
        <taxon>Aquimonas</taxon>
    </lineage>
</organism>
<accession>A0A1G6S1Z9</accession>
<proteinExistence type="predicted"/>
<dbReference type="STRING" id="265719.SAMN04488509_101255"/>
<evidence type="ECO:0000256" key="1">
    <source>
        <dbReference type="SAM" id="Phobius"/>
    </source>
</evidence>
<evidence type="ECO:0000313" key="2">
    <source>
        <dbReference type="EMBL" id="SDD10878.1"/>
    </source>
</evidence>
<keyword evidence="1" id="KW-0472">Membrane</keyword>
<dbReference type="InterPro" id="IPR025833">
    <property type="entry name" value="GDYXXLXY"/>
</dbReference>
<protein>
    <submittedName>
        <fullName evidence="2">Uncharacterized membrane-anchored protein</fullName>
    </submittedName>
</protein>